<reference evidence="2" key="2">
    <citation type="journal article" date="2015" name="Data Brief">
        <title>Shoot transcriptome of the giant reed, Arundo donax.</title>
        <authorList>
            <person name="Barrero R.A."/>
            <person name="Guerrero F.D."/>
            <person name="Moolhuijzen P."/>
            <person name="Goolsby J.A."/>
            <person name="Tidwell J."/>
            <person name="Bellgard S.E."/>
            <person name="Bellgard M.I."/>
        </authorList>
    </citation>
    <scope>NUCLEOTIDE SEQUENCE</scope>
    <source>
        <tissue evidence="2">Shoot tissue taken approximately 20 cm above the soil surface</tissue>
    </source>
</reference>
<feature type="compositionally biased region" description="Basic and acidic residues" evidence="1">
    <location>
        <begin position="167"/>
        <end position="176"/>
    </location>
</feature>
<dbReference type="AlphaFoldDB" id="A0A0A9CZX4"/>
<feature type="compositionally biased region" description="Polar residues" evidence="1">
    <location>
        <begin position="157"/>
        <end position="166"/>
    </location>
</feature>
<feature type="compositionally biased region" description="Low complexity" evidence="1">
    <location>
        <begin position="113"/>
        <end position="128"/>
    </location>
</feature>
<feature type="compositionally biased region" description="Low complexity" evidence="1">
    <location>
        <begin position="71"/>
        <end position="85"/>
    </location>
</feature>
<evidence type="ECO:0000313" key="2">
    <source>
        <dbReference type="EMBL" id="JAD78950.1"/>
    </source>
</evidence>
<accession>A0A0A9CZX4</accession>
<protein>
    <submittedName>
        <fullName evidence="2">Uncharacterized protein</fullName>
    </submittedName>
</protein>
<evidence type="ECO:0000256" key="1">
    <source>
        <dbReference type="SAM" id="MobiDB-lite"/>
    </source>
</evidence>
<sequence length="176" mass="19278">MGTAALMAITTCTVRPFHCLSTHIKGTRSTPILHSTMPKGCWIVAPEFVFPNPGLPSPMPISVHSERRGVSPAEPSSSSGSQSQELGDPVARLPRQLRALFRRTRPPVPRPRQQPCAAPSPSHPPCAQRCRDSDRTKRHHGLATAPKPRLHHLPLTPNLQSPATSKETPHDTMRKI</sequence>
<organism evidence="2">
    <name type="scientific">Arundo donax</name>
    <name type="common">Giant reed</name>
    <name type="synonym">Donax arundinaceus</name>
    <dbReference type="NCBI Taxonomy" id="35708"/>
    <lineage>
        <taxon>Eukaryota</taxon>
        <taxon>Viridiplantae</taxon>
        <taxon>Streptophyta</taxon>
        <taxon>Embryophyta</taxon>
        <taxon>Tracheophyta</taxon>
        <taxon>Spermatophyta</taxon>
        <taxon>Magnoliopsida</taxon>
        <taxon>Liliopsida</taxon>
        <taxon>Poales</taxon>
        <taxon>Poaceae</taxon>
        <taxon>PACMAD clade</taxon>
        <taxon>Arundinoideae</taxon>
        <taxon>Arundineae</taxon>
        <taxon>Arundo</taxon>
    </lineage>
</organism>
<proteinExistence type="predicted"/>
<feature type="region of interest" description="Disordered" evidence="1">
    <location>
        <begin position="60"/>
        <end position="176"/>
    </location>
</feature>
<name>A0A0A9CZX4_ARUDO</name>
<reference evidence="2" key="1">
    <citation type="submission" date="2014-09" db="EMBL/GenBank/DDBJ databases">
        <authorList>
            <person name="Magalhaes I.L.F."/>
            <person name="Oliveira U."/>
            <person name="Santos F.R."/>
            <person name="Vidigal T.H.D.A."/>
            <person name="Brescovit A.D."/>
            <person name="Santos A.J."/>
        </authorList>
    </citation>
    <scope>NUCLEOTIDE SEQUENCE</scope>
    <source>
        <tissue evidence="2">Shoot tissue taken approximately 20 cm above the soil surface</tissue>
    </source>
</reference>
<dbReference type="EMBL" id="GBRH01218945">
    <property type="protein sequence ID" value="JAD78950.1"/>
    <property type="molecule type" value="Transcribed_RNA"/>
</dbReference>